<proteinExistence type="predicted"/>
<sequence length="146" mass="15934">MSSMRMGLATSVWNCGCMNMVRIFLSSSMRTVPANLGAIFCGLYETLSCGMVTSLSGASRPASMRISVVFPVPFSPSSTMICESLNSPASTLSLKLPRRSIISSWACSTRRNDSDSWRKRMFSVGILPSRKMLMPSRTENGMVTTP</sequence>
<organism evidence="1 2">
    <name type="scientific">Linderina pennispora</name>
    <dbReference type="NCBI Taxonomy" id="61395"/>
    <lineage>
        <taxon>Eukaryota</taxon>
        <taxon>Fungi</taxon>
        <taxon>Fungi incertae sedis</taxon>
        <taxon>Zoopagomycota</taxon>
        <taxon>Kickxellomycotina</taxon>
        <taxon>Kickxellomycetes</taxon>
        <taxon>Kickxellales</taxon>
        <taxon>Kickxellaceae</taxon>
        <taxon>Linderina</taxon>
    </lineage>
</organism>
<protein>
    <submittedName>
        <fullName evidence="1">Uncharacterized protein</fullName>
    </submittedName>
</protein>
<reference evidence="1 2" key="1">
    <citation type="submission" date="2016-07" db="EMBL/GenBank/DDBJ databases">
        <title>Pervasive Adenine N6-methylation of Active Genes in Fungi.</title>
        <authorList>
            <consortium name="DOE Joint Genome Institute"/>
            <person name="Mondo S.J."/>
            <person name="Dannebaum R.O."/>
            <person name="Kuo R.C."/>
            <person name="Labutti K."/>
            <person name="Haridas S."/>
            <person name="Kuo A."/>
            <person name="Salamov A."/>
            <person name="Ahrendt S.R."/>
            <person name="Lipzen A."/>
            <person name="Sullivan W."/>
            <person name="Andreopoulos W.B."/>
            <person name="Clum A."/>
            <person name="Lindquist E."/>
            <person name="Daum C."/>
            <person name="Ramamoorthy G.K."/>
            <person name="Gryganskyi A."/>
            <person name="Culley D."/>
            <person name="Magnuson J.K."/>
            <person name="James T.Y."/>
            <person name="O'Malley M.A."/>
            <person name="Stajich J.E."/>
            <person name="Spatafora J.W."/>
            <person name="Visel A."/>
            <person name="Grigoriev I.V."/>
        </authorList>
    </citation>
    <scope>NUCLEOTIDE SEQUENCE [LARGE SCALE GENOMIC DNA]</scope>
    <source>
        <strain evidence="1 2">ATCC 12442</strain>
    </source>
</reference>
<dbReference type="RefSeq" id="XP_040741247.1">
    <property type="nucleotide sequence ID" value="XM_040889349.1"/>
</dbReference>
<evidence type="ECO:0000313" key="1">
    <source>
        <dbReference type="EMBL" id="ORX67325.1"/>
    </source>
</evidence>
<gene>
    <name evidence="1" type="ORF">DL89DRAFT_275743</name>
</gene>
<evidence type="ECO:0000313" key="2">
    <source>
        <dbReference type="Proteomes" id="UP000193922"/>
    </source>
</evidence>
<dbReference type="Proteomes" id="UP000193922">
    <property type="component" value="Unassembled WGS sequence"/>
</dbReference>
<dbReference type="AlphaFoldDB" id="A0A1Y1W214"/>
<dbReference type="EMBL" id="MCFD01000013">
    <property type="protein sequence ID" value="ORX67325.1"/>
    <property type="molecule type" value="Genomic_DNA"/>
</dbReference>
<dbReference type="OrthoDB" id="2797145at2759"/>
<comment type="caution">
    <text evidence="1">The sequence shown here is derived from an EMBL/GenBank/DDBJ whole genome shotgun (WGS) entry which is preliminary data.</text>
</comment>
<keyword evidence="2" id="KW-1185">Reference proteome</keyword>
<dbReference type="GeneID" id="63805997"/>
<accession>A0A1Y1W214</accession>
<name>A0A1Y1W214_9FUNG</name>